<feature type="transmembrane region" description="Helical" evidence="6">
    <location>
        <begin position="394"/>
        <end position="418"/>
    </location>
</feature>
<keyword evidence="3 6" id="KW-0812">Transmembrane</keyword>
<evidence type="ECO:0000313" key="9">
    <source>
        <dbReference type="Proteomes" id="UP000279275"/>
    </source>
</evidence>
<accession>A0A3M2L1X3</accession>
<dbReference type="CDD" id="cd06174">
    <property type="entry name" value="MFS"/>
    <property type="match status" value="1"/>
</dbReference>
<dbReference type="PANTHER" id="PTHR43791:SF32">
    <property type="entry name" value="MAJOR FACILITATOR SUPERFAMILY (MFS) PROFILE DOMAIN-CONTAINING PROTEIN"/>
    <property type="match status" value="1"/>
</dbReference>
<dbReference type="SUPFAM" id="SSF103473">
    <property type="entry name" value="MFS general substrate transporter"/>
    <property type="match status" value="1"/>
</dbReference>
<dbReference type="GO" id="GO:0022857">
    <property type="term" value="F:transmembrane transporter activity"/>
    <property type="evidence" value="ECO:0007669"/>
    <property type="project" value="InterPro"/>
</dbReference>
<feature type="transmembrane region" description="Helical" evidence="6">
    <location>
        <begin position="194"/>
        <end position="214"/>
    </location>
</feature>
<evidence type="ECO:0000256" key="6">
    <source>
        <dbReference type="SAM" id="Phobius"/>
    </source>
</evidence>
<feature type="transmembrane region" description="Helical" evidence="6">
    <location>
        <begin position="163"/>
        <end position="182"/>
    </location>
</feature>
<keyword evidence="2" id="KW-0813">Transport</keyword>
<feature type="transmembrane region" description="Helical" evidence="6">
    <location>
        <begin position="126"/>
        <end position="151"/>
    </location>
</feature>
<dbReference type="Proteomes" id="UP000279275">
    <property type="component" value="Unassembled WGS sequence"/>
</dbReference>
<dbReference type="Gene3D" id="1.20.1250.20">
    <property type="entry name" value="MFS general substrate transporter like domains"/>
    <property type="match status" value="2"/>
</dbReference>
<keyword evidence="4 6" id="KW-1133">Transmembrane helix</keyword>
<reference evidence="8 9" key="1">
    <citation type="submission" date="2018-10" db="EMBL/GenBank/DDBJ databases">
        <title>Isolation from cow dung.</title>
        <authorList>
            <person name="Ling L."/>
        </authorList>
    </citation>
    <scope>NUCLEOTIDE SEQUENCE [LARGE SCALE GENOMIC DNA]</scope>
    <source>
        <strain evidence="8 9">NEAU-LL90</strain>
    </source>
</reference>
<feature type="transmembrane region" description="Helical" evidence="6">
    <location>
        <begin position="329"/>
        <end position="347"/>
    </location>
</feature>
<feature type="transmembrane region" description="Helical" evidence="6">
    <location>
        <begin position="524"/>
        <end position="542"/>
    </location>
</feature>
<evidence type="ECO:0000313" key="8">
    <source>
        <dbReference type="EMBL" id="RMI30503.1"/>
    </source>
</evidence>
<name>A0A3M2L1X3_9NOCA</name>
<feature type="transmembrane region" description="Helical" evidence="6">
    <location>
        <begin position="353"/>
        <end position="374"/>
    </location>
</feature>
<evidence type="ECO:0000256" key="3">
    <source>
        <dbReference type="ARBA" id="ARBA00022692"/>
    </source>
</evidence>
<dbReference type="AlphaFoldDB" id="A0A3M2L1X3"/>
<dbReference type="PROSITE" id="PS50850">
    <property type="entry name" value="MFS"/>
    <property type="match status" value="1"/>
</dbReference>
<feature type="transmembrane region" description="Helical" evidence="6">
    <location>
        <begin position="263"/>
        <end position="287"/>
    </location>
</feature>
<evidence type="ECO:0000256" key="2">
    <source>
        <dbReference type="ARBA" id="ARBA00022448"/>
    </source>
</evidence>
<dbReference type="RefSeq" id="WP_122189741.1">
    <property type="nucleotide sequence ID" value="NZ_RFFH01000009.1"/>
</dbReference>
<feature type="transmembrane region" description="Helical" evidence="6">
    <location>
        <begin position="75"/>
        <end position="95"/>
    </location>
</feature>
<organism evidence="8 9">
    <name type="scientific">Nocardia stercoris</name>
    <dbReference type="NCBI Taxonomy" id="2483361"/>
    <lineage>
        <taxon>Bacteria</taxon>
        <taxon>Bacillati</taxon>
        <taxon>Actinomycetota</taxon>
        <taxon>Actinomycetes</taxon>
        <taxon>Mycobacteriales</taxon>
        <taxon>Nocardiaceae</taxon>
        <taxon>Nocardia</taxon>
    </lineage>
</organism>
<protein>
    <submittedName>
        <fullName evidence="8">MFS transporter</fullName>
    </submittedName>
</protein>
<dbReference type="OrthoDB" id="3761592at2"/>
<keyword evidence="9" id="KW-1185">Reference proteome</keyword>
<sequence>MTRSTIESATRTAEGSGALDWIWRRQLHRYPDTIPRYGYLLVTVLATIVLYYELYVQGAVVTKIVTDFGFTFTQFVWISVLGNLVGAFGSLAAGLADRWGRANLVVAGLFVTGVIVFAGLPNSSGGPAWIVLFSVLSVTEGIMLVATPALIRDFSPQLGRASAMGFWTMGPVLGSLIVTAVSSRTLDSHPDWRYQFHICGAIGLVVAVIALFGLRELTPRLRDQLMVSLRDRQLIEARAAGIDPEKALHGGVRQFLKLEVVGSAFAISMFLLFYYIAAGLFVVYFVTAFGYTEARANALANWYWGADALILITVGMLSDRLRVRKPFMVIGAIVSFCATAVFATLATRPDTGYYTLAAVMTIGAAGSACAYCAWMAAYTETVEARNPAATATGLAIFGWTVRMIITASLAAFTLVVTAPSTLVDHGPRVGAIAATYPQQIATLSALSPEVRAGLSATPPSEAVFGEAVEELITAKLATDPLSAAARLQQLATQPVPPSDLAYLSAHSADVVKAQKDNPKQWQSWWWVCCLAQLLFIPFIFVMRGRWSPSKARQDAERHEAMVLAGLAELNRVGSARNAHSSYDTSSLFSITASTPIADGGDRR</sequence>
<feature type="domain" description="Major facilitator superfamily (MFS) profile" evidence="7">
    <location>
        <begin position="39"/>
        <end position="451"/>
    </location>
</feature>
<dbReference type="InterPro" id="IPR011701">
    <property type="entry name" value="MFS"/>
</dbReference>
<dbReference type="GO" id="GO:0005886">
    <property type="term" value="C:plasma membrane"/>
    <property type="evidence" value="ECO:0007669"/>
    <property type="project" value="UniProtKB-SubCell"/>
</dbReference>
<dbReference type="PANTHER" id="PTHR43791">
    <property type="entry name" value="PERMEASE-RELATED"/>
    <property type="match status" value="1"/>
</dbReference>
<feature type="transmembrane region" description="Helical" evidence="6">
    <location>
        <begin position="299"/>
        <end position="317"/>
    </location>
</feature>
<dbReference type="InterPro" id="IPR020846">
    <property type="entry name" value="MFS_dom"/>
</dbReference>
<keyword evidence="5 6" id="KW-0472">Membrane</keyword>
<evidence type="ECO:0000256" key="1">
    <source>
        <dbReference type="ARBA" id="ARBA00004651"/>
    </source>
</evidence>
<gene>
    <name evidence="8" type="ORF">EBN03_20670</name>
</gene>
<dbReference type="Pfam" id="PF07690">
    <property type="entry name" value="MFS_1"/>
    <property type="match status" value="1"/>
</dbReference>
<comment type="caution">
    <text evidence="8">The sequence shown here is derived from an EMBL/GenBank/DDBJ whole genome shotgun (WGS) entry which is preliminary data.</text>
</comment>
<dbReference type="InterPro" id="IPR036259">
    <property type="entry name" value="MFS_trans_sf"/>
</dbReference>
<feature type="transmembrane region" description="Helical" evidence="6">
    <location>
        <begin position="102"/>
        <end position="120"/>
    </location>
</feature>
<evidence type="ECO:0000259" key="7">
    <source>
        <dbReference type="PROSITE" id="PS50850"/>
    </source>
</evidence>
<evidence type="ECO:0000256" key="5">
    <source>
        <dbReference type="ARBA" id="ARBA00023136"/>
    </source>
</evidence>
<proteinExistence type="predicted"/>
<evidence type="ECO:0000256" key="4">
    <source>
        <dbReference type="ARBA" id="ARBA00022989"/>
    </source>
</evidence>
<dbReference type="EMBL" id="RFFH01000009">
    <property type="protein sequence ID" value="RMI30503.1"/>
    <property type="molecule type" value="Genomic_DNA"/>
</dbReference>
<comment type="subcellular location">
    <subcellularLocation>
        <location evidence="1">Cell membrane</location>
        <topology evidence="1">Multi-pass membrane protein</topology>
    </subcellularLocation>
</comment>
<feature type="transmembrane region" description="Helical" evidence="6">
    <location>
        <begin position="37"/>
        <end position="55"/>
    </location>
</feature>